<organism evidence="1">
    <name type="scientific">Rhizophora mucronata</name>
    <name type="common">Asiatic mangrove</name>
    <dbReference type="NCBI Taxonomy" id="61149"/>
    <lineage>
        <taxon>Eukaryota</taxon>
        <taxon>Viridiplantae</taxon>
        <taxon>Streptophyta</taxon>
        <taxon>Embryophyta</taxon>
        <taxon>Tracheophyta</taxon>
        <taxon>Spermatophyta</taxon>
        <taxon>Magnoliopsida</taxon>
        <taxon>eudicotyledons</taxon>
        <taxon>Gunneridae</taxon>
        <taxon>Pentapetalae</taxon>
        <taxon>rosids</taxon>
        <taxon>fabids</taxon>
        <taxon>Malpighiales</taxon>
        <taxon>Rhizophoraceae</taxon>
        <taxon>Rhizophora</taxon>
    </lineage>
</organism>
<evidence type="ECO:0000313" key="1">
    <source>
        <dbReference type="EMBL" id="MBX58302.1"/>
    </source>
</evidence>
<name>A0A2P2PU81_RHIMU</name>
<protein>
    <submittedName>
        <fullName evidence="1">Uncharacterized protein</fullName>
    </submittedName>
</protein>
<dbReference type="EMBL" id="GGEC01077818">
    <property type="protein sequence ID" value="MBX58302.1"/>
    <property type="molecule type" value="Transcribed_RNA"/>
</dbReference>
<reference evidence="1" key="1">
    <citation type="submission" date="2018-02" db="EMBL/GenBank/DDBJ databases">
        <title>Rhizophora mucronata_Transcriptome.</title>
        <authorList>
            <person name="Meera S.P."/>
            <person name="Sreeshan A."/>
            <person name="Augustine A."/>
        </authorList>
    </citation>
    <scope>NUCLEOTIDE SEQUENCE</scope>
    <source>
        <tissue evidence="1">Leaf</tissue>
    </source>
</reference>
<accession>A0A2P2PU81</accession>
<dbReference type="AlphaFoldDB" id="A0A2P2PU81"/>
<sequence>MQLLLQNQKQRHCLGNAGMDHFPRSFLTPE</sequence>
<proteinExistence type="predicted"/>